<evidence type="ECO:0000256" key="1">
    <source>
        <dbReference type="SAM" id="MobiDB-lite"/>
    </source>
</evidence>
<proteinExistence type="predicted"/>
<accession>A0A2W5TC83</accession>
<dbReference type="EMBL" id="QFQP01000016">
    <property type="protein sequence ID" value="PZR10763.1"/>
    <property type="molecule type" value="Genomic_DNA"/>
</dbReference>
<name>A0A2W5TC83_9BACT</name>
<dbReference type="Proteomes" id="UP000249061">
    <property type="component" value="Unassembled WGS sequence"/>
</dbReference>
<comment type="caution">
    <text evidence="2">The sequence shown here is derived from an EMBL/GenBank/DDBJ whole genome shotgun (WGS) entry which is preliminary data.</text>
</comment>
<dbReference type="AlphaFoldDB" id="A0A2W5TC83"/>
<evidence type="ECO:0000313" key="3">
    <source>
        <dbReference type="Proteomes" id="UP000249061"/>
    </source>
</evidence>
<organism evidence="2 3">
    <name type="scientific">Archangium gephyra</name>
    <dbReference type="NCBI Taxonomy" id="48"/>
    <lineage>
        <taxon>Bacteria</taxon>
        <taxon>Pseudomonadati</taxon>
        <taxon>Myxococcota</taxon>
        <taxon>Myxococcia</taxon>
        <taxon>Myxococcales</taxon>
        <taxon>Cystobacterineae</taxon>
        <taxon>Archangiaceae</taxon>
        <taxon>Archangium</taxon>
    </lineage>
</organism>
<evidence type="ECO:0000313" key="2">
    <source>
        <dbReference type="EMBL" id="PZR10763.1"/>
    </source>
</evidence>
<sequence>MKRYFGIIIAVVGVCAGIVWAMRKWDAKNAETARDLNVARIRGDYLERAAWLRNVPDQKAYTDENQTFLRWYFKEVTEHLNKHGGNRDFDDYLKELETRSAKANKEDGKAEEKKAVYEYTRKVFDSFKKADYAPWWSATDKGIRFDIVSADAVRVGAEEKIHMPIVVWGLPREERTDDKGIKRVTVNASFRFNWKLFDEKGKLLGEMPGEGGPDSRVDWPDRYVKFFPPSVVIGHYDIDKLPAEVKNVEIEWSITARAPTGGDVNVSYLWKGEVPAAWKLGAGEGWKGAQESVRPEEEINPQGKK</sequence>
<gene>
    <name evidence="2" type="ORF">DI536_18985</name>
</gene>
<reference evidence="2 3" key="1">
    <citation type="submission" date="2017-08" db="EMBL/GenBank/DDBJ databases">
        <title>Infants hospitalized years apart are colonized by the same room-sourced microbial strains.</title>
        <authorList>
            <person name="Brooks B."/>
            <person name="Olm M.R."/>
            <person name="Firek B.A."/>
            <person name="Baker R."/>
            <person name="Thomas B.C."/>
            <person name="Morowitz M.J."/>
            <person name="Banfield J.F."/>
        </authorList>
    </citation>
    <scope>NUCLEOTIDE SEQUENCE [LARGE SCALE GENOMIC DNA]</scope>
    <source>
        <strain evidence="2">S2_003_000_R2_14</strain>
    </source>
</reference>
<protein>
    <submittedName>
        <fullName evidence="2">Uncharacterized protein</fullName>
    </submittedName>
</protein>
<feature type="region of interest" description="Disordered" evidence="1">
    <location>
        <begin position="285"/>
        <end position="305"/>
    </location>
</feature>